<gene>
    <name evidence="3" type="ORF">N7517_009662</name>
</gene>
<name>A0A9W9RI40_9EURO</name>
<dbReference type="PANTHER" id="PTHR47425:SF3">
    <property type="entry name" value="ZN(II)2CYS6 TRANSCRIPTION FACTOR (EUROFUNG)"/>
    <property type="match status" value="1"/>
</dbReference>
<dbReference type="AlphaFoldDB" id="A0A9W9RI40"/>
<evidence type="ECO:0000259" key="2">
    <source>
        <dbReference type="Pfam" id="PF04082"/>
    </source>
</evidence>
<dbReference type="GeneID" id="81466568"/>
<keyword evidence="1" id="KW-0539">Nucleus</keyword>
<evidence type="ECO:0000313" key="3">
    <source>
        <dbReference type="EMBL" id="KAJ5360471.1"/>
    </source>
</evidence>
<sequence>MGDVVVMDKDGLGAPQTVGIDHTPEFWTEPQHTSPDTIENAPFLSNVRVDSSKWLPEYASPMSPSITSADCHALNEQGAFNVPGPRIRAGILNGYFQFVHPELPILSPEDFLMVLDKGYSGSRGISFLLFQAVIFAATAFQTADSLALEGFNDRREARQERFERIKLLYSYGCEEDRITILQSVLLMTYWDDTSNQSQDAWHFLGLKRAQPLRKEDSFDRNRGFGIESLGRVTSETG</sequence>
<dbReference type="Proteomes" id="UP001147752">
    <property type="component" value="Unassembled WGS sequence"/>
</dbReference>
<dbReference type="CDD" id="cd12148">
    <property type="entry name" value="fungal_TF_MHR"/>
    <property type="match status" value="1"/>
</dbReference>
<proteinExistence type="predicted"/>
<dbReference type="EMBL" id="JAPZBT010000004">
    <property type="protein sequence ID" value="KAJ5360471.1"/>
    <property type="molecule type" value="Genomic_DNA"/>
</dbReference>
<dbReference type="PANTHER" id="PTHR47425">
    <property type="entry name" value="FARB-RELATED"/>
    <property type="match status" value="1"/>
</dbReference>
<organism evidence="3 4">
    <name type="scientific">Penicillium concentricum</name>
    <dbReference type="NCBI Taxonomy" id="293559"/>
    <lineage>
        <taxon>Eukaryota</taxon>
        <taxon>Fungi</taxon>
        <taxon>Dikarya</taxon>
        <taxon>Ascomycota</taxon>
        <taxon>Pezizomycotina</taxon>
        <taxon>Eurotiomycetes</taxon>
        <taxon>Eurotiomycetidae</taxon>
        <taxon>Eurotiales</taxon>
        <taxon>Aspergillaceae</taxon>
        <taxon>Penicillium</taxon>
    </lineage>
</organism>
<dbReference type="InterPro" id="IPR052761">
    <property type="entry name" value="Fungal_Detox/Toxin_TFs"/>
</dbReference>
<comment type="caution">
    <text evidence="3">The sequence shown here is derived from an EMBL/GenBank/DDBJ whole genome shotgun (WGS) entry which is preliminary data.</text>
</comment>
<evidence type="ECO:0000313" key="4">
    <source>
        <dbReference type="Proteomes" id="UP001147752"/>
    </source>
</evidence>
<dbReference type="GO" id="GO:0003677">
    <property type="term" value="F:DNA binding"/>
    <property type="evidence" value="ECO:0007669"/>
    <property type="project" value="InterPro"/>
</dbReference>
<reference evidence="3" key="2">
    <citation type="journal article" date="2023" name="IMA Fungus">
        <title>Comparative genomic study of the Penicillium genus elucidates a diverse pangenome and 15 lateral gene transfer events.</title>
        <authorList>
            <person name="Petersen C."/>
            <person name="Sorensen T."/>
            <person name="Nielsen M.R."/>
            <person name="Sondergaard T.E."/>
            <person name="Sorensen J.L."/>
            <person name="Fitzpatrick D.A."/>
            <person name="Frisvad J.C."/>
            <person name="Nielsen K.L."/>
        </authorList>
    </citation>
    <scope>NUCLEOTIDE SEQUENCE</scope>
    <source>
        <strain evidence="3">IBT 3081</strain>
    </source>
</reference>
<feature type="domain" description="Xylanolytic transcriptional activator regulatory" evidence="2">
    <location>
        <begin position="93"/>
        <end position="207"/>
    </location>
</feature>
<dbReference type="InterPro" id="IPR007219">
    <property type="entry name" value="XnlR_reg_dom"/>
</dbReference>
<reference evidence="3" key="1">
    <citation type="submission" date="2022-12" db="EMBL/GenBank/DDBJ databases">
        <authorList>
            <person name="Petersen C."/>
        </authorList>
    </citation>
    <scope>NUCLEOTIDE SEQUENCE</scope>
    <source>
        <strain evidence="3">IBT 3081</strain>
    </source>
</reference>
<dbReference type="GO" id="GO:0006351">
    <property type="term" value="P:DNA-templated transcription"/>
    <property type="evidence" value="ECO:0007669"/>
    <property type="project" value="InterPro"/>
</dbReference>
<keyword evidence="4" id="KW-1185">Reference proteome</keyword>
<dbReference type="GO" id="GO:0008270">
    <property type="term" value="F:zinc ion binding"/>
    <property type="evidence" value="ECO:0007669"/>
    <property type="project" value="InterPro"/>
</dbReference>
<protein>
    <recommendedName>
        <fullName evidence="2">Xylanolytic transcriptional activator regulatory domain-containing protein</fullName>
    </recommendedName>
</protein>
<dbReference type="OrthoDB" id="4368296at2759"/>
<dbReference type="Pfam" id="PF04082">
    <property type="entry name" value="Fungal_trans"/>
    <property type="match status" value="1"/>
</dbReference>
<dbReference type="RefSeq" id="XP_056575957.1">
    <property type="nucleotide sequence ID" value="XM_056727385.1"/>
</dbReference>
<evidence type="ECO:0000256" key="1">
    <source>
        <dbReference type="ARBA" id="ARBA00023242"/>
    </source>
</evidence>
<accession>A0A9W9RI40</accession>